<dbReference type="GO" id="GO:0016301">
    <property type="term" value="F:kinase activity"/>
    <property type="evidence" value="ECO:0007669"/>
    <property type="project" value="UniProtKB-KW"/>
</dbReference>
<evidence type="ECO:0000313" key="2">
    <source>
        <dbReference type="Proteomes" id="UP000184518"/>
    </source>
</evidence>
<dbReference type="STRING" id="1416778.SAMN05443633_11812"/>
<dbReference type="SUPFAM" id="SSF51206">
    <property type="entry name" value="cAMP-binding domain-like"/>
    <property type="match status" value="1"/>
</dbReference>
<dbReference type="RefSeq" id="WP_072963389.1">
    <property type="nucleotide sequence ID" value="NZ_FQUT01000018.1"/>
</dbReference>
<keyword evidence="1" id="KW-0418">Kinase</keyword>
<gene>
    <name evidence="1" type="ORF">SAMN05443633_11812</name>
</gene>
<dbReference type="EMBL" id="FQUT01000018">
    <property type="protein sequence ID" value="SHG58265.1"/>
    <property type="molecule type" value="Genomic_DNA"/>
</dbReference>
<dbReference type="OrthoDB" id="1092431at2"/>
<protein>
    <submittedName>
        <fullName evidence="1">cAMP-binding domain of CRP or a regulatory subunit of cAMP-dependent protein kinases</fullName>
    </submittedName>
</protein>
<dbReference type="InterPro" id="IPR018490">
    <property type="entry name" value="cNMP-bd_dom_sf"/>
</dbReference>
<dbReference type="InterPro" id="IPR014710">
    <property type="entry name" value="RmlC-like_jellyroll"/>
</dbReference>
<dbReference type="AlphaFoldDB" id="A0A1M5KZY3"/>
<name>A0A1M5KZY3_9FLAO</name>
<evidence type="ECO:0000313" key="1">
    <source>
        <dbReference type="EMBL" id="SHG58265.1"/>
    </source>
</evidence>
<organism evidence="1 2">
    <name type="scientific">Chryseobacterium arachidis</name>
    <dbReference type="NCBI Taxonomy" id="1416778"/>
    <lineage>
        <taxon>Bacteria</taxon>
        <taxon>Pseudomonadati</taxon>
        <taxon>Bacteroidota</taxon>
        <taxon>Flavobacteriia</taxon>
        <taxon>Flavobacteriales</taxon>
        <taxon>Weeksellaceae</taxon>
        <taxon>Chryseobacterium group</taxon>
        <taxon>Chryseobacterium</taxon>
    </lineage>
</organism>
<dbReference type="Proteomes" id="UP000184518">
    <property type="component" value="Unassembled WGS sequence"/>
</dbReference>
<accession>A0A1M5KZY3</accession>
<sequence>MYEPLFNYIERYSKSTLSQDEKEKIQSLFLLKKLRKKQYFLEEGSSCAYTGFILKGATRQFSVDSHGLEYILQLAIENWWIVDRNSYINQTPSKYFIEAWENTELLVLPRPNLDPLLEIPAIKEMFWKMSENNHIASVKRVDDAISLSALQRYESFVELHPEMIQRFPLHQIASYLGISRETLSRIRKQRLR</sequence>
<dbReference type="Gene3D" id="2.60.120.10">
    <property type="entry name" value="Jelly Rolls"/>
    <property type="match status" value="1"/>
</dbReference>
<proteinExistence type="predicted"/>
<reference evidence="2" key="1">
    <citation type="submission" date="2016-11" db="EMBL/GenBank/DDBJ databases">
        <authorList>
            <person name="Varghese N."/>
            <person name="Submissions S."/>
        </authorList>
    </citation>
    <scope>NUCLEOTIDE SEQUENCE [LARGE SCALE GENOMIC DNA]</scope>
    <source>
        <strain evidence="2">DSM 27619</strain>
    </source>
</reference>
<keyword evidence="2" id="KW-1185">Reference proteome</keyword>
<keyword evidence="1" id="KW-0808">Transferase</keyword>